<evidence type="ECO:0008006" key="3">
    <source>
        <dbReference type="Google" id="ProtNLM"/>
    </source>
</evidence>
<name>A0ABM7SN34_9MYCO</name>
<dbReference type="Proteomes" id="UP000826012">
    <property type="component" value="Chromosome"/>
</dbReference>
<gene>
    <name evidence="1" type="ORF">MTY59_25560</name>
</gene>
<evidence type="ECO:0000313" key="1">
    <source>
        <dbReference type="EMBL" id="BCZ22701.1"/>
    </source>
</evidence>
<keyword evidence="2" id="KW-1185">Reference proteome</keyword>
<dbReference type="EMBL" id="AP024828">
    <property type="protein sequence ID" value="BCZ22701.1"/>
    <property type="molecule type" value="Genomic_DNA"/>
</dbReference>
<proteinExistence type="predicted"/>
<reference evidence="1 2" key="1">
    <citation type="submission" date="2021-07" db="EMBL/GenBank/DDBJ databases">
        <title>Complete genome sequence of nontuberculous Mycobacterium sp. TY59.</title>
        <authorList>
            <person name="Fukushima K."/>
        </authorList>
    </citation>
    <scope>NUCLEOTIDE SEQUENCE [LARGE SCALE GENOMIC DNA]</scope>
    <source>
        <strain evidence="1 2">TY59</strain>
    </source>
</reference>
<reference evidence="1 2" key="2">
    <citation type="submission" date="2021-07" db="EMBL/GenBank/DDBJ databases">
        <authorList>
            <person name="Matsumoto Y."/>
            <person name="Motooka D."/>
            <person name="Nakamura S."/>
        </authorList>
    </citation>
    <scope>NUCLEOTIDE SEQUENCE [LARGE SCALE GENOMIC DNA]</scope>
    <source>
        <strain evidence="1 2">TY59</strain>
    </source>
</reference>
<evidence type="ECO:0000313" key="2">
    <source>
        <dbReference type="Proteomes" id="UP000826012"/>
    </source>
</evidence>
<sequence length="52" mass="4795">MAQFVFAPPRAAETKEPVTIVGAAAAGGAGSRGGLGGGANGIWVAAGDAGIA</sequence>
<protein>
    <recommendedName>
        <fullName evidence="3">PE-PGRS family protein</fullName>
    </recommendedName>
</protein>
<accession>A0ABM7SN34</accession>
<organism evidence="1 2">
    <name type="scientific">Mycobacterium senriense</name>
    <dbReference type="NCBI Taxonomy" id="2775496"/>
    <lineage>
        <taxon>Bacteria</taxon>
        <taxon>Bacillati</taxon>
        <taxon>Actinomycetota</taxon>
        <taxon>Actinomycetes</taxon>
        <taxon>Mycobacteriales</taxon>
        <taxon>Mycobacteriaceae</taxon>
        <taxon>Mycobacterium</taxon>
        <taxon>Mycobacterium avium complex (MAC)</taxon>
    </lineage>
</organism>